<evidence type="ECO:0000313" key="1">
    <source>
        <dbReference type="EMBL" id="MFK7051068.1"/>
    </source>
</evidence>
<protein>
    <submittedName>
        <fullName evidence="1">Uncharacterized protein</fullName>
    </submittedName>
</protein>
<dbReference type="RefSeq" id="WP_024272295.1">
    <property type="nucleotide sequence ID" value="NZ_JAZGZR010000078.1"/>
</dbReference>
<evidence type="ECO:0000313" key="2">
    <source>
        <dbReference type="Proteomes" id="UP001621813"/>
    </source>
</evidence>
<keyword evidence="2" id="KW-1185">Reference proteome</keyword>
<dbReference type="Proteomes" id="UP001621813">
    <property type="component" value="Unassembled WGS sequence"/>
</dbReference>
<name>A0ABW8PTN2_9FLAO</name>
<proteinExistence type="predicted"/>
<reference evidence="1 2" key="1">
    <citation type="submission" date="2024-02" db="EMBL/GenBank/DDBJ databases">
        <title>Comparative Genomic Analysis of Flavobacterium Species Causing Columnaris Disease of Freshwater Fish in Thailand: Insights into Virulence and Resistance Mechanisms.</title>
        <authorList>
            <person name="Nguyen D."/>
            <person name="Chokmangmeepisarn P."/>
            <person name="Khianchaikhan K."/>
            <person name="Morishita M."/>
            <person name="Bunnoy A."/>
            <person name="Rodkhum C."/>
        </authorList>
    </citation>
    <scope>NUCLEOTIDE SEQUENCE [LARGE SCALE GENOMIC DNA]</scope>
    <source>
        <strain evidence="1 2">KCRT2007</strain>
    </source>
</reference>
<dbReference type="EMBL" id="JAZGZR010000078">
    <property type="protein sequence ID" value="MFK7051068.1"/>
    <property type="molecule type" value="Genomic_DNA"/>
</dbReference>
<organism evidence="1 2">
    <name type="scientific">Flavobacterium davisii</name>
    <dbReference type="NCBI Taxonomy" id="2906077"/>
    <lineage>
        <taxon>Bacteria</taxon>
        <taxon>Pseudomonadati</taxon>
        <taxon>Bacteroidota</taxon>
        <taxon>Flavobacteriia</taxon>
        <taxon>Flavobacteriales</taxon>
        <taxon>Flavobacteriaceae</taxon>
        <taxon>Flavobacterium</taxon>
    </lineage>
</organism>
<gene>
    <name evidence="1" type="ORF">V3Q77_14405</name>
</gene>
<comment type="caution">
    <text evidence="1">The sequence shown here is derived from an EMBL/GenBank/DDBJ whole genome shotgun (WGS) entry which is preliminary data.</text>
</comment>
<accession>A0ABW8PTN2</accession>
<sequence length="58" mass="6790">MGREISKYELIELVTNGLTAFVEAEAILHLTKDTYSEQEYIRMLQAMKQDLSIRLEQK</sequence>